<dbReference type="AlphaFoldDB" id="A0A1X7UX88"/>
<evidence type="ECO:0008006" key="2">
    <source>
        <dbReference type="Google" id="ProtNLM"/>
    </source>
</evidence>
<dbReference type="InParanoid" id="A0A1X7UX88"/>
<organism evidence="1">
    <name type="scientific">Amphimedon queenslandica</name>
    <name type="common">Sponge</name>
    <dbReference type="NCBI Taxonomy" id="400682"/>
    <lineage>
        <taxon>Eukaryota</taxon>
        <taxon>Metazoa</taxon>
        <taxon>Porifera</taxon>
        <taxon>Demospongiae</taxon>
        <taxon>Heteroscleromorpha</taxon>
        <taxon>Haplosclerida</taxon>
        <taxon>Niphatidae</taxon>
        <taxon>Amphimedon</taxon>
    </lineage>
</organism>
<protein>
    <recommendedName>
        <fullName evidence="2">DDE-1 domain-containing protein</fullName>
    </recommendedName>
</protein>
<name>A0A1X7UX88_AMPQE</name>
<reference evidence="1" key="1">
    <citation type="submission" date="2017-05" db="UniProtKB">
        <authorList>
            <consortium name="EnsemblMetazoa"/>
        </authorList>
    </citation>
    <scope>IDENTIFICATION</scope>
</reference>
<accession>A0A1X7UX88</accession>
<dbReference type="EnsemblMetazoa" id="Aqu2.1.32306_001">
    <property type="protein sequence ID" value="Aqu2.1.32306_001"/>
    <property type="gene ID" value="Aqu2.1.32306"/>
</dbReference>
<proteinExistence type="predicted"/>
<sequence>MPLCSSISWWLNIWHSGNHWSNEDTMKRYLSTIIIPFISNERKKLILTSSH</sequence>
<evidence type="ECO:0000313" key="1">
    <source>
        <dbReference type="EnsemblMetazoa" id="Aqu2.1.32306_001"/>
    </source>
</evidence>